<sequence>MDLREVGYDGRDWINLAQDRDQWRLMRFSNEPLAIKAMTLDNCEWNASSSHILEPTAHDDVTTCCRSSRDGPGALIPIKRMMNSDKYIYLLETRIVPQLQKSFLDGRGVFQQDLAPCHTSPKLQNFQQEEYSALITAANANINKLNNYKIKLFALTTGAVKSTPADAMRLNTDPTNNNKMKTSTTPTRKCYDCQTLNGQKRTSLPQSLKLIVFSLEKVLSATYQDGSVNFILIFSSNDMKEEVELVLKEMKNRNVREVDGIPKESVKCLGEDKKEISSLCNEIYEKE</sequence>
<reference evidence="2 3" key="1">
    <citation type="journal article" date="2022" name="Allergy">
        <title>Genome assembly and annotation of Periplaneta americana reveal a comprehensive cockroach allergen profile.</title>
        <authorList>
            <person name="Wang L."/>
            <person name="Xiong Q."/>
            <person name="Saelim N."/>
            <person name="Wang L."/>
            <person name="Nong W."/>
            <person name="Wan A.T."/>
            <person name="Shi M."/>
            <person name="Liu X."/>
            <person name="Cao Q."/>
            <person name="Hui J.H.L."/>
            <person name="Sookrung N."/>
            <person name="Leung T.F."/>
            <person name="Tungtrongchitr A."/>
            <person name="Tsui S.K.W."/>
        </authorList>
    </citation>
    <scope>NUCLEOTIDE SEQUENCE [LARGE SCALE GENOMIC DNA]</scope>
    <source>
        <strain evidence="2">PWHHKU_190912</strain>
    </source>
</reference>
<evidence type="ECO:0000313" key="3">
    <source>
        <dbReference type="Proteomes" id="UP001148838"/>
    </source>
</evidence>
<dbReference type="InterPro" id="IPR036397">
    <property type="entry name" value="RNaseH_sf"/>
</dbReference>
<protein>
    <submittedName>
        <fullName evidence="2">Uncharacterized protein</fullName>
    </submittedName>
</protein>
<proteinExistence type="predicted"/>
<dbReference type="Gene3D" id="3.30.420.10">
    <property type="entry name" value="Ribonuclease H-like superfamily/Ribonuclease H"/>
    <property type="match status" value="1"/>
</dbReference>
<evidence type="ECO:0000313" key="2">
    <source>
        <dbReference type="EMBL" id="KAJ4436090.1"/>
    </source>
</evidence>
<keyword evidence="3" id="KW-1185">Reference proteome</keyword>
<organism evidence="2 3">
    <name type="scientific">Periplaneta americana</name>
    <name type="common">American cockroach</name>
    <name type="synonym">Blatta americana</name>
    <dbReference type="NCBI Taxonomy" id="6978"/>
    <lineage>
        <taxon>Eukaryota</taxon>
        <taxon>Metazoa</taxon>
        <taxon>Ecdysozoa</taxon>
        <taxon>Arthropoda</taxon>
        <taxon>Hexapoda</taxon>
        <taxon>Insecta</taxon>
        <taxon>Pterygota</taxon>
        <taxon>Neoptera</taxon>
        <taxon>Polyneoptera</taxon>
        <taxon>Dictyoptera</taxon>
        <taxon>Blattodea</taxon>
        <taxon>Blattoidea</taxon>
        <taxon>Blattidae</taxon>
        <taxon>Blattinae</taxon>
        <taxon>Periplaneta</taxon>
    </lineage>
</organism>
<name>A0ABQ8SPI3_PERAM</name>
<comment type="caution">
    <text evidence="2">The sequence shown here is derived from an EMBL/GenBank/DDBJ whole genome shotgun (WGS) entry which is preliminary data.</text>
</comment>
<gene>
    <name evidence="2" type="ORF">ANN_18717</name>
</gene>
<dbReference type="Proteomes" id="UP001148838">
    <property type="component" value="Unassembled WGS sequence"/>
</dbReference>
<dbReference type="EMBL" id="JAJSOF020000023">
    <property type="protein sequence ID" value="KAJ4436090.1"/>
    <property type="molecule type" value="Genomic_DNA"/>
</dbReference>
<accession>A0ABQ8SPI3</accession>
<evidence type="ECO:0000256" key="1">
    <source>
        <dbReference type="SAM" id="MobiDB-lite"/>
    </source>
</evidence>
<feature type="compositionally biased region" description="Polar residues" evidence="1">
    <location>
        <begin position="172"/>
        <end position="186"/>
    </location>
</feature>
<feature type="region of interest" description="Disordered" evidence="1">
    <location>
        <begin position="166"/>
        <end position="186"/>
    </location>
</feature>